<reference evidence="3" key="1">
    <citation type="submission" date="2021-01" db="EMBL/GenBank/DDBJ databases">
        <authorList>
            <person name="Corre E."/>
            <person name="Pelletier E."/>
            <person name="Niang G."/>
            <person name="Scheremetjew M."/>
            <person name="Finn R."/>
            <person name="Kale V."/>
            <person name="Holt S."/>
            <person name="Cochrane G."/>
            <person name="Meng A."/>
            <person name="Brown T."/>
            <person name="Cohen L."/>
        </authorList>
    </citation>
    <scope>NUCLEOTIDE SEQUENCE</scope>
    <source>
        <strain evidence="3">CCMP1510</strain>
    </source>
</reference>
<gene>
    <name evidence="3" type="ORF">ALAG00032_LOCUS3190</name>
</gene>
<dbReference type="AlphaFoldDB" id="A0A7S3NER4"/>
<dbReference type="EMBL" id="HBIJ01004528">
    <property type="protein sequence ID" value="CAE0362449.1"/>
    <property type="molecule type" value="Transcribed_RNA"/>
</dbReference>
<feature type="compositionally biased region" description="Basic residues" evidence="1">
    <location>
        <begin position="399"/>
        <end position="408"/>
    </location>
</feature>
<name>A0A7S3NER4_9STRA</name>
<proteinExistence type="predicted"/>
<organism evidence="3">
    <name type="scientific">Aureoumbra lagunensis</name>
    <dbReference type="NCBI Taxonomy" id="44058"/>
    <lineage>
        <taxon>Eukaryota</taxon>
        <taxon>Sar</taxon>
        <taxon>Stramenopiles</taxon>
        <taxon>Ochrophyta</taxon>
        <taxon>Pelagophyceae</taxon>
        <taxon>Pelagomonadales</taxon>
        <taxon>Aureoumbra</taxon>
    </lineage>
</organism>
<evidence type="ECO:0000256" key="1">
    <source>
        <dbReference type="SAM" id="MobiDB-lite"/>
    </source>
</evidence>
<accession>A0A7S3NER4</accession>
<feature type="region of interest" description="Disordered" evidence="1">
    <location>
        <begin position="362"/>
        <end position="439"/>
    </location>
</feature>
<evidence type="ECO:0000256" key="2">
    <source>
        <dbReference type="SAM" id="SignalP"/>
    </source>
</evidence>
<feature type="signal peptide" evidence="2">
    <location>
        <begin position="1"/>
        <end position="17"/>
    </location>
</feature>
<protein>
    <submittedName>
        <fullName evidence="3">Uncharacterized protein</fullName>
    </submittedName>
</protein>
<sequence length="439" mass="47999">MQLVRCLLVLLAQVVGSLRLPTRMQASSVSHGRVLVCGSSSVKSVLMTEIERSSGWTLSSTSNDCDAVVICGSDDTSANALAREVRVGKVPSRVVITLPRNDVSSSLEDTTLLSPLSWFSKRSDEAFDIEILSEVSFVTIIRHGELFGSDGTPPLVDGLRKNPQLSQDVVRRGVRLSPGRRQSSTKLPTMRRLGLARLALELLEYKTDQSTIKVELESSSLTGPEPKNWSALIDEALKASELRTALRLKLDNTAPGLDQLLIQDWIIEQWGPAALRSNSAAYATTGARPVAFERKELSTALRYEDFDGSQVTTAGRLIFSYDIASTVLSVTRSIDDPLPGEQSLLDNFADAFTLTFSVEKKEQEQEELFPPVEEDVNKAQSLPEDITETPPPIEEVKKTPMRKRRTAVRARTSTASTAASSTTPSSQQEGRTSSSSDDE</sequence>
<keyword evidence="2" id="KW-0732">Signal</keyword>
<feature type="chain" id="PRO_5030901857" evidence="2">
    <location>
        <begin position="18"/>
        <end position="439"/>
    </location>
</feature>
<evidence type="ECO:0000313" key="3">
    <source>
        <dbReference type="EMBL" id="CAE0362449.1"/>
    </source>
</evidence>
<feature type="compositionally biased region" description="Low complexity" evidence="1">
    <location>
        <begin position="409"/>
        <end position="439"/>
    </location>
</feature>